<comment type="pathway">
    <text evidence="1 11">Purine metabolism; IMP biosynthesis via de novo pathway; 5-amino-1-(5-phospho-D-ribosyl)imidazole-4-carboxamide from 5-amino-1-(5-phospho-D-ribosyl)imidazole-4-carboxylate: step 1/2.</text>
</comment>
<dbReference type="Gene3D" id="3.30.470.20">
    <property type="entry name" value="ATP-grasp fold, B domain"/>
    <property type="match status" value="1"/>
</dbReference>
<dbReference type="Proteomes" id="UP000095768">
    <property type="component" value="Unassembled WGS sequence"/>
</dbReference>
<dbReference type="InterPro" id="IPR033934">
    <property type="entry name" value="SAICAR_synt_PurC"/>
</dbReference>
<keyword evidence="5 11" id="KW-0436">Ligase</keyword>
<dbReference type="EMBL" id="FMPG01000004">
    <property type="protein sequence ID" value="SCS92711.1"/>
    <property type="molecule type" value="Genomic_DNA"/>
</dbReference>
<dbReference type="Proteomes" id="UP000095412">
    <property type="component" value="Unassembled WGS sequence"/>
</dbReference>
<dbReference type="RefSeq" id="WP_069994852.1">
    <property type="nucleotide sequence ID" value="NZ_FMPG01000004.1"/>
</dbReference>
<dbReference type="AlphaFoldDB" id="A0A1D4M2J4"/>
<dbReference type="PANTHER" id="PTHR43599">
    <property type="entry name" value="MULTIFUNCTIONAL PROTEIN ADE2"/>
    <property type="match status" value="1"/>
</dbReference>
<dbReference type="FunFam" id="3.30.470.20:FF:000006">
    <property type="entry name" value="Phosphoribosylaminoimidazole-succinocarboxamide synthase"/>
    <property type="match status" value="1"/>
</dbReference>
<evidence type="ECO:0000256" key="7">
    <source>
        <dbReference type="ARBA" id="ARBA00022755"/>
    </source>
</evidence>
<dbReference type="InterPro" id="IPR018236">
    <property type="entry name" value="SAICAR_synthetase_CS"/>
</dbReference>
<accession>A0A1D4M2J4</accession>
<dbReference type="GO" id="GO:0009236">
    <property type="term" value="P:cobalamin biosynthetic process"/>
    <property type="evidence" value="ECO:0007669"/>
    <property type="project" value="InterPro"/>
</dbReference>
<dbReference type="InterPro" id="IPR001636">
    <property type="entry name" value="SAICAR_synth"/>
</dbReference>
<evidence type="ECO:0000256" key="6">
    <source>
        <dbReference type="ARBA" id="ARBA00022741"/>
    </source>
</evidence>
<reference evidence="13 15" key="1">
    <citation type="submission" date="2016-09" db="EMBL/GenBank/DDBJ databases">
        <authorList>
            <consortium name="Pathogen Informatics"/>
            <person name="Sun Q."/>
            <person name="Inoue M."/>
        </authorList>
    </citation>
    <scope>NUCLEOTIDE SEQUENCE [LARGE SCALE GENOMIC DNA]</scope>
    <source>
        <strain evidence="13 15">82C</strain>
    </source>
</reference>
<evidence type="ECO:0000256" key="5">
    <source>
        <dbReference type="ARBA" id="ARBA00022598"/>
    </source>
</evidence>
<sequence>MTLLYEGKAKRIFSTEVEDVLRVEYKDEVTAGNGAKKDYIEGKGRLNNQITSHIFNYLKENGVKSHFIEQISETEQLVESVKIIPLEVVVRNIAAGSITKRLGFDKGHVFDEPLVEFFYKNDDLNDPLITDDHIKLLHLASETEIQELKASALAVNQQLLNLMTDMELRLVDFKIEFGLTKDGQILLADEISPDTCRIWDAHSDTNFDKDVYREDTGSIIEVYQTFLNKLEAHK</sequence>
<gene>
    <name evidence="11 14" type="primary">purC</name>
    <name evidence="14" type="ORF">SAMEA2297795_01404</name>
    <name evidence="13" type="ORF">SAMEA2297796_00615</name>
</gene>
<evidence type="ECO:0000256" key="3">
    <source>
        <dbReference type="ARBA" id="ARBA00012217"/>
    </source>
</evidence>
<dbReference type="NCBIfam" id="TIGR00081">
    <property type="entry name" value="purC"/>
    <property type="match status" value="1"/>
</dbReference>
<dbReference type="HAMAP" id="MF_00137">
    <property type="entry name" value="SAICAR_synth"/>
    <property type="match status" value="1"/>
</dbReference>
<evidence type="ECO:0000259" key="12">
    <source>
        <dbReference type="Pfam" id="PF01259"/>
    </source>
</evidence>
<dbReference type="OrthoDB" id="9801549at2"/>
<evidence type="ECO:0000256" key="2">
    <source>
        <dbReference type="ARBA" id="ARBA00010190"/>
    </source>
</evidence>
<evidence type="ECO:0000256" key="11">
    <source>
        <dbReference type="HAMAP-Rule" id="MF_00137"/>
    </source>
</evidence>
<dbReference type="SUPFAM" id="SSF56104">
    <property type="entry name" value="SAICAR synthase-like"/>
    <property type="match status" value="1"/>
</dbReference>
<dbReference type="Pfam" id="PF01259">
    <property type="entry name" value="SAICAR_synt"/>
    <property type="match status" value="1"/>
</dbReference>
<keyword evidence="7 11" id="KW-0658">Purine biosynthesis</keyword>
<dbReference type="EMBL" id="FMPI01000003">
    <property type="protein sequence ID" value="SCS50556.1"/>
    <property type="molecule type" value="Genomic_DNA"/>
</dbReference>
<evidence type="ECO:0000256" key="9">
    <source>
        <dbReference type="ARBA" id="ARBA00030409"/>
    </source>
</evidence>
<dbReference type="CDD" id="cd01415">
    <property type="entry name" value="SAICAR_synt_PurC"/>
    <property type="match status" value="1"/>
</dbReference>
<evidence type="ECO:0000313" key="13">
    <source>
        <dbReference type="EMBL" id="SCS50556.1"/>
    </source>
</evidence>
<evidence type="ECO:0000256" key="4">
    <source>
        <dbReference type="ARBA" id="ARBA00016460"/>
    </source>
</evidence>
<proteinExistence type="inferred from homology"/>
<dbReference type="Gene3D" id="3.30.200.20">
    <property type="entry name" value="Phosphorylase Kinase, domain 1"/>
    <property type="match status" value="1"/>
</dbReference>
<evidence type="ECO:0000313" key="15">
    <source>
        <dbReference type="Proteomes" id="UP000095412"/>
    </source>
</evidence>
<keyword evidence="6 11" id="KW-0547">Nucleotide-binding</keyword>
<evidence type="ECO:0000256" key="10">
    <source>
        <dbReference type="ARBA" id="ARBA00048475"/>
    </source>
</evidence>
<dbReference type="PANTHER" id="PTHR43599:SF3">
    <property type="entry name" value="SI:DKEY-6E2.2"/>
    <property type="match status" value="1"/>
</dbReference>
<dbReference type="GO" id="GO:0006189">
    <property type="term" value="P:'de novo' IMP biosynthetic process"/>
    <property type="evidence" value="ECO:0007669"/>
    <property type="project" value="UniProtKB-UniRule"/>
</dbReference>
<comment type="catalytic activity">
    <reaction evidence="10 11">
        <text>5-amino-1-(5-phospho-D-ribosyl)imidazole-4-carboxylate + L-aspartate + ATP = (2S)-2-[5-amino-1-(5-phospho-beta-D-ribosyl)imidazole-4-carboxamido]succinate + ADP + phosphate + 2 H(+)</text>
        <dbReference type="Rhea" id="RHEA:22628"/>
        <dbReference type="ChEBI" id="CHEBI:15378"/>
        <dbReference type="ChEBI" id="CHEBI:29991"/>
        <dbReference type="ChEBI" id="CHEBI:30616"/>
        <dbReference type="ChEBI" id="CHEBI:43474"/>
        <dbReference type="ChEBI" id="CHEBI:58443"/>
        <dbReference type="ChEBI" id="CHEBI:77657"/>
        <dbReference type="ChEBI" id="CHEBI:456216"/>
        <dbReference type="EC" id="6.3.2.6"/>
    </reaction>
</comment>
<evidence type="ECO:0000313" key="14">
    <source>
        <dbReference type="EMBL" id="SCS92711.1"/>
    </source>
</evidence>
<dbReference type="EC" id="6.3.2.6" evidence="3 11"/>
<evidence type="ECO:0000256" key="1">
    <source>
        <dbReference type="ARBA" id="ARBA00004672"/>
    </source>
</evidence>
<dbReference type="GO" id="GO:0004639">
    <property type="term" value="F:phosphoribosylaminoimidazolesuccinocarboxamide synthase activity"/>
    <property type="evidence" value="ECO:0007669"/>
    <property type="project" value="UniProtKB-UniRule"/>
</dbReference>
<dbReference type="InterPro" id="IPR050089">
    <property type="entry name" value="SAICAR_synthetase"/>
</dbReference>
<dbReference type="FunFam" id="3.30.200.20:FF:000189">
    <property type="entry name" value="Phosphoribosylaminoimidazole-succinocarboxamide synthase"/>
    <property type="match status" value="1"/>
</dbReference>
<reference evidence="14 16" key="2">
    <citation type="submission" date="2016-09" db="EMBL/GenBank/DDBJ databases">
        <authorList>
            <consortium name="Pathogen Informatics"/>
        </authorList>
    </citation>
    <scope>NUCLEOTIDE SEQUENCE [LARGE SCALE GENOMIC DNA]</scope>
    <source>
        <strain evidence="14 16">82B</strain>
    </source>
</reference>
<dbReference type="GO" id="GO:0005524">
    <property type="term" value="F:ATP binding"/>
    <property type="evidence" value="ECO:0007669"/>
    <property type="project" value="UniProtKB-KW"/>
</dbReference>
<dbReference type="InterPro" id="IPR028923">
    <property type="entry name" value="SAICAR_synt/ADE2_N"/>
</dbReference>
<name>A0A1D4M2J4_9STAP</name>
<dbReference type="PROSITE" id="PS01057">
    <property type="entry name" value="SAICAR_SYNTHETASE_1"/>
    <property type="match status" value="1"/>
</dbReference>
<protein>
    <recommendedName>
        <fullName evidence="4 11">Phosphoribosylaminoimidazole-succinocarboxamide synthase</fullName>
        <ecNumber evidence="3 11">6.3.2.6</ecNumber>
    </recommendedName>
    <alternativeName>
        <fullName evidence="9 11">SAICAR synthetase</fullName>
    </alternativeName>
</protein>
<comment type="similarity">
    <text evidence="2 11">Belongs to the SAICAR synthetase family.</text>
</comment>
<evidence type="ECO:0000256" key="8">
    <source>
        <dbReference type="ARBA" id="ARBA00022840"/>
    </source>
</evidence>
<evidence type="ECO:0000313" key="16">
    <source>
        <dbReference type="Proteomes" id="UP000095768"/>
    </source>
</evidence>
<feature type="domain" description="SAICAR synthetase/ADE2 N-terminal" evidence="12">
    <location>
        <begin position="3"/>
        <end position="228"/>
    </location>
</feature>
<keyword evidence="15" id="KW-1185">Reference proteome</keyword>
<keyword evidence="8 11" id="KW-0067">ATP-binding</keyword>
<dbReference type="PROSITE" id="PS01058">
    <property type="entry name" value="SAICAR_SYNTHETASE_2"/>
    <property type="match status" value="1"/>
</dbReference>
<organism evidence="14 16">
    <name type="scientific">Staphylococcus caeli</name>
    <dbReference type="NCBI Taxonomy" id="2201815"/>
    <lineage>
        <taxon>Bacteria</taxon>
        <taxon>Bacillati</taxon>
        <taxon>Bacillota</taxon>
        <taxon>Bacilli</taxon>
        <taxon>Bacillales</taxon>
        <taxon>Staphylococcaceae</taxon>
        <taxon>Staphylococcus</taxon>
    </lineage>
</organism>
<dbReference type="UniPathway" id="UPA00074">
    <property type="reaction ID" value="UER00131"/>
</dbReference>